<protein>
    <submittedName>
        <fullName evidence="15">PTS transporter subunit EIIC</fullName>
    </submittedName>
</protein>
<comment type="caution">
    <text evidence="15">The sequence shown here is derived from an EMBL/GenBank/DDBJ whole genome shotgun (WGS) entry which is preliminary data.</text>
</comment>
<dbReference type="InterPro" id="IPR013013">
    <property type="entry name" value="PTS_EIIC_1"/>
</dbReference>
<evidence type="ECO:0000256" key="12">
    <source>
        <dbReference type="SAM" id="Phobius"/>
    </source>
</evidence>
<keyword evidence="3" id="KW-1003">Cell membrane</keyword>
<evidence type="ECO:0000313" key="15">
    <source>
        <dbReference type="EMBL" id="MDY0393651.1"/>
    </source>
</evidence>
<evidence type="ECO:0000256" key="6">
    <source>
        <dbReference type="ARBA" id="ARBA00022683"/>
    </source>
</evidence>
<feature type="transmembrane region" description="Helical" evidence="12">
    <location>
        <begin position="397"/>
        <end position="417"/>
    </location>
</feature>
<feature type="transmembrane region" description="Helical" evidence="12">
    <location>
        <begin position="223"/>
        <end position="241"/>
    </location>
</feature>
<dbReference type="EMBL" id="JAWDIP010000003">
    <property type="protein sequence ID" value="MDY0393651.1"/>
    <property type="molecule type" value="Genomic_DNA"/>
</dbReference>
<keyword evidence="6" id="KW-0598">Phosphotransferase system</keyword>
<feature type="transmembrane region" description="Helical" evidence="12">
    <location>
        <begin position="371"/>
        <end position="391"/>
    </location>
</feature>
<feature type="transmembrane region" description="Helical" evidence="12">
    <location>
        <begin position="195"/>
        <end position="217"/>
    </location>
</feature>
<feature type="domain" description="PTS EIIB type-1" evidence="13">
    <location>
        <begin position="4"/>
        <end position="86"/>
    </location>
</feature>
<reference evidence="15 16" key="1">
    <citation type="submission" date="2023-10" db="EMBL/GenBank/DDBJ databases">
        <title>Virgibacillus halophilus 5B73C genome.</title>
        <authorList>
            <person name="Miliotis G."/>
            <person name="Sengupta P."/>
            <person name="Hameed A."/>
            <person name="Chuvochina M."/>
            <person name="Mcdonagh F."/>
            <person name="Simpson A.C."/>
            <person name="Singh N.K."/>
            <person name="Rekha P.D."/>
            <person name="Raman K."/>
            <person name="Hugenholtz P."/>
            <person name="Venkateswaran K."/>
        </authorList>
    </citation>
    <scope>NUCLEOTIDE SEQUENCE [LARGE SCALE GENOMIC DNA]</scope>
    <source>
        <strain evidence="15 16">5B73C</strain>
    </source>
</reference>
<dbReference type="PROSITE" id="PS51098">
    <property type="entry name" value="PTS_EIIB_TYPE_1"/>
    <property type="match status" value="1"/>
</dbReference>
<dbReference type="InterPro" id="IPR050558">
    <property type="entry name" value="PTS_Sugar-Specific_Components"/>
</dbReference>
<evidence type="ECO:0000256" key="8">
    <source>
        <dbReference type="ARBA" id="ARBA00022777"/>
    </source>
</evidence>
<keyword evidence="16" id="KW-1185">Reference proteome</keyword>
<evidence type="ECO:0000256" key="2">
    <source>
        <dbReference type="ARBA" id="ARBA00022448"/>
    </source>
</evidence>
<name>A0ABU5C2W3_9BACI</name>
<keyword evidence="9 12" id="KW-1133">Transmembrane helix</keyword>
<dbReference type="InterPro" id="IPR018113">
    <property type="entry name" value="PTrfase_EIIB_Cys"/>
</dbReference>
<dbReference type="InterPro" id="IPR003352">
    <property type="entry name" value="PTS_EIIC"/>
</dbReference>
<gene>
    <name evidence="15" type="ORF">RWE15_03335</name>
</gene>
<feature type="active site" description="Phosphocysteine intermediate; for EIIB activity" evidence="11">
    <location>
        <position position="26"/>
    </location>
</feature>
<keyword evidence="7 12" id="KW-0812">Transmembrane</keyword>
<comment type="subcellular location">
    <subcellularLocation>
        <location evidence="1">Cell membrane</location>
        <topology evidence="1">Multi-pass membrane protein</topology>
    </subcellularLocation>
</comment>
<feature type="transmembrane region" description="Helical" evidence="12">
    <location>
        <begin position="262"/>
        <end position="284"/>
    </location>
</feature>
<evidence type="ECO:0000256" key="5">
    <source>
        <dbReference type="ARBA" id="ARBA00022679"/>
    </source>
</evidence>
<dbReference type="CDD" id="cd00212">
    <property type="entry name" value="PTS_IIB_glc"/>
    <property type="match status" value="1"/>
</dbReference>
<evidence type="ECO:0000256" key="11">
    <source>
        <dbReference type="PROSITE-ProRule" id="PRU00421"/>
    </source>
</evidence>
<proteinExistence type="predicted"/>
<dbReference type="PANTHER" id="PTHR30175">
    <property type="entry name" value="PHOSPHOTRANSFERASE SYSTEM TRANSPORT PROTEIN"/>
    <property type="match status" value="1"/>
</dbReference>
<dbReference type="InterPro" id="IPR001996">
    <property type="entry name" value="PTS_IIB_1"/>
</dbReference>
<evidence type="ECO:0000256" key="10">
    <source>
        <dbReference type="ARBA" id="ARBA00023136"/>
    </source>
</evidence>
<evidence type="ECO:0000256" key="3">
    <source>
        <dbReference type="ARBA" id="ARBA00022475"/>
    </source>
</evidence>
<dbReference type="PROSITE" id="PS01035">
    <property type="entry name" value="PTS_EIIB_TYPE_1_CYS"/>
    <property type="match status" value="1"/>
</dbReference>
<evidence type="ECO:0000259" key="14">
    <source>
        <dbReference type="PROSITE" id="PS51103"/>
    </source>
</evidence>
<evidence type="ECO:0000259" key="13">
    <source>
        <dbReference type="PROSITE" id="PS51098"/>
    </source>
</evidence>
<keyword evidence="10 12" id="KW-0472">Membrane</keyword>
<keyword evidence="5" id="KW-0808">Transferase</keyword>
<feature type="transmembrane region" description="Helical" evidence="12">
    <location>
        <begin position="438"/>
        <end position="459"/>
    </location>
</feature>
<dbReference type="Pfam" id="PF02378">
    <property type="entry name" value="PTS_EIIC"/>
    <property type="match status" value="1"/>
</dbReference>
<dbReference type="Gene3D" id="3.30.1360.60">
    <property type="entry name" value="Glucose permease domain IIB"/>
    <property type="match status" value="1"/>
</dbReference>
<dbReference type="SUPFAM" id="SSF55604">
    <property type="entry name" value="Glucose permease domain IIB"/>
    <property type="match status" value="1"/>
</dbReference>
<dbReference type="PANTHER" id="PTHR30175:SF3">
    <property type="entry name" value="PTS SYSTEM N-ACETYLMURAMIC ACID-SPECIFIC EIIBC COMPONENT"/>
    <property type="match status" value="1"/>
</dbReference>
<dbReference type="PROSITE" id="PS51103">
    <property type="entry name" value="PTS_EIIC_TYPE_1"/>
    <property type="match status" value="1"/>
</dbReference>
<feature type="transmembrane region" description="Helical" evidence="12">
    <location>
        <begin position="165"/>
        <end position="183"/>
    </location>
</feature>
<evidence type="ECO:0000313" key="16">
    <source>
        <dbReference type="Proteomes" id="UP001281447"/>
    </source>
</evidence>
<sequence>MDDHDLAKKILVELGGKENIAHFTNCVTRLRVTVKNRTEMDIDNIKQLDGVLSVIDRDSIQIVLGVGKVTKVAKEFETITGIHADSFETDQQDEFNLAKDTHKSYKEKQTTKIQQILQHIGNIFIPLIPGFASSGLILGIANILSSLADAGWISQAVVNSNWFELFHMIGGLLYGSLAVFVGINTSREFKGTPVLGGIAGLLLYAPELSDIGSLNLIGLHLSLQSSLGGLLGVIIASYLFAKIEKQVRKIIPDIFDLLLTPLITLALGSIVTIVVIQPIAGILMDGVTWVLVDVMLKTAGALGGFVLSSTYLPVVTLGVHHGLIPVHLDLIEKTGQTSLLPILSMAGAGQVGAAFAIYFKTKDKRMRKTVASALPIGILGIGEPLIYGVMLPLGRPFITACLGAGFGGAFLTIFDVGAISYGPSGISEIPLIGGNKHFLYILGLLIAYTAGGILTYFFWV</sequence>
<dbReference type="Proteomes" id="UP001281447">
    <property type="component" value="Unassembled WGS sequence"/>
</dbReference>
<dbReference type="InterPro" id="IPR036878">
    <property type="entry name" value="Glu_permease_IIB"/>
</dbReference>
<feature type="transmembrane region" description="Helical" evidence="12">
    <location>
        <begin position="339"/>
        <end position="359"/>
    </location>
</feature>
<evidence type="ECO:0000256" key="7">
    <source>
        <dbReference type="ARBA" id="ARBA00022692"/>
    </source>
</evidence>
<organism evidence="15 16">
    <name type="scientific">Tigheibacillus halophilus</name>
    <dbReference type="NCBI Taxonomy" id="361280"/>
    <lineage>
        <taxon>Bacteria</taxon>
        <taxon>Bacillati</taxon>
        <taxon>Bacillota</taxon>
        <taxon>Bacilli</taxon>
        <taxon>Bacillales</taxon>
        <taxon>Bacillaceae</taxon>
        <taxon>Tigheibacillus</taxon>
    </lineage>
</organism>
<keyword evidence="2" id="KW-0813">Transport</keyword>
<keyword evidence="4" id="KW-0762">Sugar transport</keyword>
<evidence type="ECO:0000256" key="1">
    <source>
        <dbReference type="ARBA" id="ARBA00004651"/>
    </source>
</evidence>
<keyword evidence="8" id="KW-0418">Kinase</keyword>
<evidence type="ECO:0000256" key="4">
    <source>
        <dbReference type="ARBA" id="ARBA00022597"/>
    </source>
</evidence>
<dbReference type="Pfam" id="PF00367">
    <property type="entry name" value="PTS_EIIB"/>
    <property type="match status" value="1"/>
</dbReference>
<feature type="domain" description="PTS EIIC type-1" evidence="14">
    <location>
        <begin position="118"/>
        <end position="460"/>
    </location>
</feature>
<evidence type="ECO:0000256" key="9">
    <source>
        <dbReference type="ARBA" id="ARBA00022989"/>
    </source>
</evidence>
<feature type="transmembrane region" description="Helical" evidence="12">
    <location>
        <begin position="123"/>
        <end position="145"/>
    </location>
</feature>
<accession>A0ABU5C2W3</accession>